<dbReference type="EMBL" id="KV722342">
    <property type="protein sequence ID" value="OCH94595.1"/>
    <property type="molecule type" value="Genomic_DNA"/>
</dbReference>
<feature type="region of interest" description="Disordered" evidence="1">
    <location>
        <begin position="58"/>
        <end position="92"/>
    </location>
</feature>
<organism evidence="3 4">
    <name type="scientific">Obba rivulosa</name>
    <dbReference type="NCBI Taxonomy" id="1052685"/>
    <lineage>
        <taxon>Eukaryota</taxon>
        <taxon>Fungi</taxon>
        <taxon>Dikarya</taxon>
        <taxon>Basidiomycota</taxon>
        <taxon>Agaricomycotina</taxon>
        <taxon>Agaricomycetes</taxon>
        <taxon>Polyporales</taxon>
        <taxon>Gelatoporiaceae</taxon>
        <taxon>Obba</taxon>
    </lineage>
</organism>
<feature type="region of interest" description="Disordered" evidence="1">
    <location>
        <begin position="1"/>
        <end position="40"/>
    </location>
</feature>
<feature type="compositionally biased region" description="Polar residues" evidence="1">
    <location>
        <begin position="1"/>
        <end position="14"/>
    </location>
</feature>
<accession>A0A8E2J4R7</accession>
<gene>
    <name evidence="3" type="ORF">OBBRIDRAFT_722427</name>
</gene>
<feature type="region of interest" description="Disordered" evidence="1">
    <location>
        <begin position="352"/>
        <end position="377"/>
    </location>
</feature>
<evidence type="ECO:0000256" key="1">
    <source>
        <dbReference type="SAM" id="MobiDB-lite"/>
    </source>
</evidence>
<evidence type="ECO:0000256" key="2">
    <source>
        <dbReference type="SAM" id="Phobius"/>
    </source>
</evidence>
<protein>
    <submittedName>
        <fullName evidence="3">Uncharacterized protein</fullName>
    </submittedName>
</protein>
<dbReference type="OrthoDB" id="3251367at2759"/>
<dbReference type="Proteomes" id="UP000250043">
    <property type="component" value="Unassembled WGS sequence"/>
</dbReference>
<keyword evidence="2" id="KW-0812">Transmembrane</keyword>
<keyword evidence="2" id="KW-1133">Transmembrane helix</keyword>
<sequence length="547" mass="59318">MLSTLSRMFQSGPPSETDRQTEKDVERDADSGLGLVNVPLQRKPSTNLSIAMNSVRTSGPSHIEWKSPSTQHSPASSAFGVHPLNRTASSPSLTLTQTCATTNTPNSCARPPSAQSLRVDLLRHSVEDPDRVSLVSLHDATRSAPKLELLHVPPTRRPSMESVPRTPDSTRVLDGHGQPASLVHQAFLRRTLKRSVSQTSTSTLQSSMSVAPPTIPPLDLRPDFQSSLGLPAPRKSRLAPPSLPTVVGSPTRPAKYSVIYEDNDSIRTGSFITAPSVSTEPEETAADSEHPSGPAVYVRDYAYIQPHLNSTTNATSELVETDITESSETRVALPLERFYDVDLNGESNHLAESVHSDTSQTSQDPLHRSRSPTPFSESHIHQRWLKDVMFGPDRPVIPLVQQRTWWVSPACALFWLGFLGPWCWLIGGWVLTSGGEIRPDAPQGDAVLPMWTRKGKKRPGAPGTPRGKAASRKGIKSWYPLVAPSADTLSPSVHSRTSLVSARRLSRVNHGTLDPWVRRCRIAAITSGVVLLAACVVALVVAGSTGT</sequence>
<feature type="transmembrane region" description="Helical" evidence="2">
    <location>
        <begin position="522"/>
        <end position="542"/>
    </location>
</feature>
<feature type="compositionally biased region" description="Polar residues" evidence="1">
    <location>
        <begin position="67"/>
        <end position="76"/>
    </location>
</feature>
<feature type="region of interest" description="Disordered" evidence="1">
    <location>
        <begin position="223"/>
        <end position="250"/>
    </location>
</feature>
<keyword evidence="2" id="KW-0472">Membrane</keyword>
<feature type="region of interest" description="Disordered" evidence="1">
    <location>
        <begin position="154"/>
        <end position="176"/>
    </location>
</feature>
<feature type="region of interest" description="Disordered" evidence="1">
    <location>
        <begin position="453"/>
        <end position="472"/>
    </location>
</feature>
<reference evidence="3 4" key="1">
    <citation type="submission" date="2016-07" db="EMBL/GenBank/DDBJ databases">
        <title>Draft genome of the white-rot fungus Obba rivulosa 3A-2.</title>
        <authorList>
            <consortium name="DOE Joint Genome Institute"/>
            <person name="Miettinen O."/>
            <person name="Riley R."/>
            <person name="Acob R."/>
            <person name="Barry K."/>
            <person name="Cullen D."/>
            <person name="De Vries R."/>
            <person name="Hainaut M."/>
            <person name="Hatakka A."/>
            <person name="Henrissat B."/>
            <person name="Hilden K."/>
            <person name="Kuo R."/>
            <person name="Labutti K."/>
            <person name="Lipzen A."/>
            <person name="Makela M.R."/>
            <person name="Sandor L."/>
            <person name="Spatafora J.W."/>
            <person name="Grigoriev I.V."/>
            <person name="Hibbett D.S."/>
        </authorList>
    </citation>
    <scope>NUCLEOTIDE SEQUENCE [LARGE SCALE GENOMIC DNA]</scope>
    <source>
        <strain evidence="3 4">3A-2</strain>
    </source>
</reference>
<evidence type="ECO:0000313" key="4">
    <source>
        <dbReference type="Proteomes" id="UP000250043"/>
    </source>
</evidence>
<keyword evidence="4" id="KW-1185">Reference proteome</keyword>
<dbReference type="AlphaFoldDB" id="A0A8E2J4R7"/>
<evidence type="ECO:0000313" key="3">
    <source>
        <dbReference type="EMBL" id="OCH94595.1"/>
    </source>
</evidence>
<feature type="compositionally biased region" description="Basic and acidic residues" evidence="1">
    <location>
        <begin position="16"/>
        <end position="30"/>
    </location>
</feature>
<proteinExistence type="predicted"/>
<name>A0A8E2J4R7_9APHY</name>